<dbReference type="Gene3D" id="3.90.1720.10">
    <property type="entry name" value="endopeptidase domain like (from Nostoc punctiforme)"/>
    <property type="match status" value="1"/>
</dbReference>
<gene>
    <name evidence="1" type="ORF">L1F06_015455</name>
</gene>
<evidence type="ECO:0000313" key="1">
    <source>
        <dbReference type="EMBL" id="USR38066.1"/>
    </source>
</evidence>
<reference evidence="1" key="1">
    <citation type="submission" date="2022-06" db="EMBL/GenBank/DDBJ databases">
        <title>Complete genome of Pseudomonas hydrolytica DSWY01T.</title>
        <authorList>
            <person name="Jung J."/>
            <person name="Jeon C.O."/>
        </authorList>
    </citation>
    <scope>NUCLEOTIDE SEQUENCE</scope>
    <source>
        <strain evidence="1">DSWY01</strain>
    </source>
</reference>
<organism evidence="1 2">
    <name type="scientific">Ectopseudomonas hydrolytica</name>
    <dbReference type="NCBI Taxonomy" id="2493633"/>
    <lineage>
        <taxon>Bacteria</taxon>
        <taxon>Pseudomonadati</taxon>
        <taxon>Pseudomonadota</taxon>
        <taxon>Gammaproteobacteria</taxon>
        <taxon>Pseudomonadales</taxon>
        <taxon>Pseudomonadaceae</taxon>
        <taxon>Ectopseudomonas</taxon>
    </lineage>
</organism>
<protein>
    <submittedName>
        <fullName evidence="1">Uncharacterized protein</fullName>
    </submittedName>
</protein>
<proteinExistence type="predicted"/>
<name>A0ABY5A302_9GAMM</name>
<accession>A0ABY5A302</accession>
<dbReference type="GeneID" id="300082393"/>
<sequence length="152" mass="16860">MAVHLALYKGHGQVGNVFIRWWTGSIYSHCELVVDGVCYSSSVMDKGVRSKPVGFGAGEIDLRSQHWDLVDLRWADANRVVEYFAASDDDRYGWPSLILSQFLNLNRPVRHAQFCSEWCANALGLPNAPSYSPATLGQLCAWLASGRLAISQ</sequence>
<dbReference type="EMBL" id="CP099397">
    <property type="protein sequence ID" value="USR38066.1"/>
    <property type="molecule type" value="Genomic_DNA"/>
</dbReference>
<evidence type="ECO:0000313" key="2">
    <source>
        <dbReference type="Proteomes" id="UP001054897"/>
    </source>
</evidence>
<dbReference type="RefSeq" id="WP_252576660.1">
    <property type="nucleotide sequence ID" value="NZ_CP099397.1"/>
</dbReference>
<dbReference type="Proteomes" id="UP001054897">
    <property type="component" value="Chromosome"/>
</dbReference>
<keyword evidence="2" id="KW-1185">Reference proteome</keyword>